<keyword evidence="4 5" id="KW-0238">DNA-binding</keyword>
<organism evidence="8 9">
    <name type="scientific">Holothuria leucospilota</name>
    <name type="common">Black long sea cucumber</name>
    <name type="synonym">Mertensiothuria leucospilota</name>
    <dbReference type="NCBI Taxonomy" id="206669"/>
    <lineage>
        <taxon>Eukaryota</taxon>
        <taxon>Metazoa</taxon>
        <taxon>Echinodermata</taxon>
        <taxon>Eleutherozoa</taxon>
        <taxon>Echinozoa</taxon>
        <taxon>Holothuroidea</taxon>
        <taxon>Aspidochirotacea</taxon>
        <taxon>Aspidochirotida</taxon>
        <taxon>Holothuriidae</taxon>
        <taxon>Holothuria</taxon>
    </lineage>
</organism>
<gene>
    <name evidence="8" type="ORF">HOLleu_03138</name>
</gene>
<keyword evidence="1" id="KW-0479">Metal-binding</keyword>
<dbReference type="PANTHER" id="PTHR47696:SF1">
    <property type="entry name" value="THAP DOMAIN-CONTAINING PROTEIN 2"/>
    <property type="match status" value="1"/>
</dbReference>
<keyword evidence="2 5" id="KW-0863">Zinc-finger</keyword>
<evidence type="ECO:0000256" key="6">
    <source>
        <dbReference type="SAM" id="MobiDB-lite"/>
    </source>
</evidence>
<dbReference type="Proteomes" id="UP001152320">
    <property type="component" value="Chromosome 1"/>
</dbReference>
<keyword evidence="9" id="KW-1185">Reference proteome</keyword>
<feature type="domain" description="THAP-type" evidence="7">
    <location>
        <begin position="1"/>
        <end position="43"/>
    </location>
</feature>
<evidence type="ECO:0000259" key="7">
    <source>
        <dbReference type="PROSITE" id="PS50950"/>
    </source>
</evidence>
<evidence type="ECO:0000256" key="3">
    <source>
        <dbReference type="ARBA" id="ARBA00022833"/>
    </source>
</evidence>
<name>A0A9Q1CT32_HOLLE</name>
<proteinExistence type="predicted"/>
<feature type="region of interest" description="Disordered" evidence="6">
    <location>
        <begin position="54"/>
        <end position="89"/>
    </location>
</feature>
<protein>
    <submittedName>
        <fullName evidence="8">THAP domain-containing protein 2</fullName>
    </submittedName>
</protein>
<keyword evidence="3" id="KW-0862">Zinc</keyword>
<dbReference type="EMBL" id="JAIZAY010000001">
    <property type="protein sequence ID" value="KAJ8050079.1"/>
    <property type="molecule type" value="Genomic_DNA"/>
</dbReference>
<evidence type="ECO:0000256" key="4">
    <source>
        <dbReference type="ARBA" id="ARBA00023125"/>
    </source>
</evidence>
<accession>A0A9Q1CT32</accession>
<dbReference type="InterPro" id="IPR006612">
    <property type="entry name" value="THAP_Znf"/>
</dbReference>
<evidence type="ECO:0000256" key="2">
    <source>
        <dbReference type="ARBA" id="ARBA00022771"/>
    </source>
</evidence>
<evidence type="ECO:0000256" key="1">
    <source>
        <dbReference type="ARBA" id="ARBA00022723"/>
    </source>
</evidence>
<sequence length="147" mass="17052">MRRQNYVPSHRAVLCCEHFKEEHIDRTSLSCVRLREGVVPSVFPAFPSYLTSHVKTRKPPATRKDDNDVTPLNEASPTISAVDSDMQAPATDTFPERATLKRKLFDHEERLRISRKRIKILLQARRRLQKKEAELSNVVNDLRKNSF</sequence>
<evidence type="ECO:0000313" key="9">
    <source>
        <dbReference type="Proteomes" id="UP001152320"/>
    </source>
</evidence>
<comment type="caution">
    <text evidence="8">The sequence shown here is derived from an EMBL/GenBank/DDBJ whole genome shotgun (WGS) entry which is preliminary data.</text>
</comment>
<dbReference type="PANTHER" id="PTHR47696">
    <property type="entry name" value="THAP DOMAIN-CONTAINING PROTEIN 2"/>
    <property type="match status" value="1"/>
</dbReference>
<evidence type="ECO:0000313" key="8">
    <source>
        <dbReference type="EMBL" id="KAJ8050079.1"/>
    </source>
</evidence>
<reference evidence="8" key="1">
    <citation type="submission" date="2021-10" db="EMBL/GenBank/DDBJ databases">
        <title>Tropical sea cucumber genome reveals ecological adaptation and Cuvierian tubules defense mechanism.</title>
        <authorList>
            <person name="Chen T."/>
        </authorList>
    </citation>
    <scope>NUCLEOTIDE SEQUENCE</scope>
    <source>
        <strain evidence="8">Nanhai2018</strain>
        <tissue evidence="8">Muscle</tissue>
    </source>
</reference>
<dbReference type="InterPro" id="IPR026521">
    <property type="entry name" value="THAP2"/>
</dbReference>
<dbReference type="GO" id="GO:0008270">
    <property type="term" value="F:zinc ion binding"/>
    <property type="evidence" value="ECO:0007669"/>
    <property type="project" value="UniProtKB-KW"/>
</dbReference>
<dbReference type="OrthoDB" id="6509764at2759"/>
<dbReference type="GO" id="GO:0003677">
    <property type="term" value="F:DNA binding"/>
    <property type="evidence" value="ECO:0007669"/>
    <property type="project" value="UniProtKB-UniRule"/>
</dbReference>
<dbReference type="AlphaFoldDB" id="A0A9Q1CT32"/>
<dbReference type="PROSITE" id="PS50950">
    <property type="entry name" value="ZF_THAP"/>
    <property type="match status" value="1"/>
</dbReference>
<evidence type="ECO:0000256" key="5">
    <source>
        <dbReference type="PROSITE-ProRule" id="PRU00309"/>
    </source>
</evidence>